<dbReference type="InterPro" id="IPR025736">
    <property type="entry name" value="PucR_C-HTH_dom"/>
</dbReference>
<organism evidence="3 4">
    <name type="scientific">Arthrobacter ginkgonis</name>
    <dbReference type="NCBI Taxonomy" id="1630594"/>
    <lineage>
        <taxon>Bacteria</taxon>
        <taxon>Bacillati</taxon>
        <taxon>Actinomycetota</taxon>
        <taxon>Actinomycetes</taxon>
        <taxon>Micrococcales</taxon>
        <taxon>Micrococcaceae</taxon>
        <taxon>Arthrobacter</taxon>
    </lineage>
</organism>
<dbReference type="Pfam" id="PF14361">
    <property type="entry name" value="RsbRD_N"/>
    <property type="match status" value="1"/>
</dbReference>
<name>A0ABP7CZK4_9MICC</name>
<sequence>MQLHNIVYIPESMQGRWAELVEQARADIGALADKFVGYVGELDVYRDGAVSMAQVRLDALSSFGFLLGQIAGNDEFKSDVIWTARRLGRDRARIGIPLNDLLAAVRLDFKVLWEVFRSYAGPADRELLVAGVEKIWAAIERYSIEVQNGYIEEASRMADKRLSERARLMTAILNSDIPADEDLQSLATALEVDPDGNFIVVATAVQGDHDLRKAAERLTASGHIAHIHSTGHYSLLISDWKGEDTQPVRKLLSGSVCGLAPVIHGFSSLARACRLAIEIVELNATGAHGPAELKDLWLPFLASRLRDAAPELVHSVLAGFDTVSEAEQQRLTEVAWAFARSGSISKTAAQLYCHRNTVLNRLRRLEELTGHDITVPADAALLLLAFLTSRPEASSN</sequence>
<proteinExistence type="predicted"/>
<reference evidence="4" key="1">
    <citation type="journal article" date="2019" name="Int. J. Syst. Evol. Microbiol.">
        <title>The Global Catalogue of Microorganisms (GCM) 10K type strain sequencing project: providing services to taxonomists for standard genome sequencing and annotation.</title>
        <authorList>
            <consortium name="The Broad Institute Genomics Platform"/>
            <consortium name="The Broad Institute Genome Sequencing Center for Infectious Disease"/>
            <person name="Wu L."/>
            <person name="Ma J."/>
        </authorList>
    </citation>
    <scope>NUCLEOTIDE SEQUENCE [LARGE SCALE GENOMIC DNA]</scope>
    <source>
        <strain evidence="4">JCM 30742</strain>
    </source>
</reference>
<evidence type="ECO:0000259" key="1">
    <source>
        <dbReference type="Pfam" id="PF13556"/>
    </source>
</evidence>
<dbReference type="Proteomes" id="UP001500752">
    <property type="component" value="Unassembled WGS sequence"/>
</dbReference>
<keyword evidence="4" id="KW-1185">Reference proteome</keyword>
<dbReference type="PANTHER" id="PTHR33744:SF1">
    <property type="entry name" value="DNA-BINDING TRANSCRIPTIONAL ACTIVATOR ADER"/>
    <property type="match status" value="1"/>
</dbReference>
<protein>
    <submittedName>
        <fullName evidence="3">Helix-turn-helix domain-containing protein</fullName>
    </submittedName>
</protein>
<dbReference type="RefSeq" id="WP_345153591.1">
    <property type="nucleotide sequence ID" value="NZ_BAABEO010000026.1"/>
</dbReference>
<dbReference type="InterPro" id="IPR051448">
    <property type="entry name" value="CdaR-like_regulators"/>
</dbReference>
<evidence type="ECO:0000259" key="2">
    <source>
        <dbReference type="Pfam" id="PF14361"/>
    </source>
</evidence>
<dbReference type="EMBL" id="BAABEO010000026">
    <property type="protein sequence ID" value="GAA3698784.1"/>
    <property type="molecule type" value="Genomic_DNA"/>
</dbReference>
<feature type="domain" description="PucR C-terminal helix-turn-helix" evidence="1">
    <location>
        <begin position="337"/>
        <end position="387"/>
    </location>
</feature>
<feature type="domain" description="RsbT co-antagonist protein RsbRD N-terminal" evidence="2">
    <location>
        <begin position="30"/>
        <end position="165"/>
    </location>
</feature>
<dbReference type="Gene3D" id="1.10.10.2840">
    <property type="entry name" value="PucR C-terminal helix-turn-helix domain"/>
    <property type="match status" value="1"/>
</dbReference>
<dbReference type="Pfam" id="PF13556">
    <property type="entry name" value="HTH_30"/>
    <property type="match status" value="1"/>
</dbReference>
<evidence type="ECO:0000313" key="4">
    <source>
        <dbReference type="Proteomes" id="UP001500752"/>
    </source>
</evidence>
<accession>A0ABP7CZK4</accession>
<dbReference type="PANTHER" id="PTHR33744">
    <property type="entry name" value="CARBOHYDRATE DIACID REGULATOR"/>
    <property type="match status" value="1"/>
</dbReference>
<gene>
    <name evidence="3" type="ORF">GCM10023081_39610</name>
</gene>
<evidence type="ECO:0000313" key="3">
    <source>
        <dbReference type="EMBL" id="GAA3698784.1"/>
    </source>
</evidence>
<dbReference type="InterPro" id="IPR025751">
    <property type="entry name" value="RsbRD_N_dom"/>
</dbReference>
<dbReference type="InterPro" id="IPR042070">
    <property type="entry name" value="PucR_C-HTH_sf"/>
</dbReference>
<comment type="caution">
    <text evidence="3">The sequence shown here is derived from an EMBL/GenBank/DDBJ whole genome shotgun (WGS) entry which is preliminary data.</text>
</comment>